<evidence type="ECO:0000313" key="2">
    <source>
        <dbReference type="Proteomes" id="UP000475037"/>
    </source>
</evidence>
<comment type="caution">
    <text evidence="1">The sequence shown here is derived from an EMBL/GenBank/DDBJ whole genome shotgun (WGS) entry which is preliminary data.</text>
</comment>
<sequence length="125" mass="14692">LFPKDTQIANKYMKRWCSTSLIIKEMQIKTTTTYQLTTDSIAIMKKTRSNKYLQRCGAKGTLIYCWWEYKLVQPLWKAVWRFLKKLKIDLPYDLAITLLGIYLKKTKALTEKSICIPMFVAALKT</sequence>
<accession>A0A6G1AG91</accession>
<name>A0A6G1AG91_CROCR</name>
<organism evidence="1 2">
    <name type="scientific">Crocuta crocuta</name>
    <name type="common">Spotted hyena</name>
    <dbReference type="NCBI Taxonomy" id="9678"/>
    <lineage>
        <taxon>Eukaryota</taxon>
        <taxon>Metazoa</taxon>
        <taxon>Chordata</taxon>
        <taxon>Craniata</taxon>
        <taxon>Vertebrata</taxon>
        <taxon>Euteleostomi</taxon>
        <taxon>Mammalia</taxon>
        <taxon>Eutheria</taxon>
        <taxon>Laurasiatheria</taxon>
        <taxon>Carnivora</taxon>
        <taxon>Feliformia</taxon>
        <taxon>Hyaenidae</taxon>
        <taxon>Crocuta</taxon>
    </lineage>
</organism>
<protein>
    <submittedName>
        <fullName evidence="1">LORF2 protein</fullName>
    </submittedName>
</protein>
<keyword evidence="2" id="KW-1185">Reference proteome</keyword>
<proteinExistence type="predicted"/>
<feature type="non-terminal residue" evidence="1">
    <location>
        <position position="1"/>
    </location>
</feature>
<dbReference type="EMBL" id="VOAJ01005348">
    <property type="protein sequence ID" value="KAF0874580.1"/>
    <property type="molecule type" value="Genomic_DNA"/>
</dbReference>
<feature type="non-terminal residue" evidence="1">
    <location>
        <position position="125"/>
    </location>
</feature>
<gene>
    <name evidence="1" type="ORF">FOF47_R07415</name>
</gene>
<reference evidence="1 2" key="1">
    <citation type="submission" date="2019-11" db="EMBL/GenBank/DDBJ databases">
        <authorList>
            <person name="Yang C."/>
            <person name="Li F."/>
        </authorList>
    </citation>
    <scope>NUCLEOTIDE SEQUENCE [LARGE SCALE GENOMIC DNA]</scope>
    <source>
        <strain evidence="1">KB4526</strain>
        <tissue evidence="1">Muscle</tissue>
    </source>
</reference>
<evidence type="ECO:0000313" key="1">
    <source>
        <dbReference type="EMBL" id="KAF0874580.1"/>
    </source>
</evidence>
<dbReference type="Proteomes" id="UP000475037">
    <property type="component" value="Unassembled WGS sequence"/>
</dbReference>
<dbReference type="AlphaFoldDB" id="A0A6G1AG91"/>